<dbReference type="GeneID" id="36528369"/>
<dbReference type="RefSeq" id="XP_024686270.1">
    <property type="nucleotide sequence ID" value="XM_024821043.1"/>
</dbReference>
<feature type="chain" id="PRO_5014158639" evidence="1">
    <location>
        <begin position="21"/>
        <end position="123"/>
    </location>
</feature>
<feature type="signal peptide" evidence="1">
    <location>
        <begin position="1"/>
        <end position="20"/>
    </location>
</feature>
<protein>
    <submittedName>
        <fullName evidence="2">Uncharacterized protein</fullName>
    </submittedName>
</protein>
<dbReference type="VEuPathDB" id="FungiDB:P174DRAFT_115393"/>
<proteinExistence type="predicted"/>
<keyword evidence="1" id="KW-0732">Signal</keyword>
<organism evidence="2 3">
    <name type="scientific">Aspergillus novofumigatus (strain IBT 16806)</name>
    <dbReference type="NCBI Taxonomy" id="1392255"/>
    <lineage>
        <taxon>Eukaryota</taxon>
        <taxon>Fungi</taxon>
        <taxon>Dikarya</taxon>
        <taxon>Ascomycota</taxon>
        <taxon>Pezizomycotina</taxon>
        <taxon>Eurotiomycetes</taxon>
        <taxon>Eurotiomycetidae</taxon>
        <taxon>Eurotiales</taxon>
        <taxon>Aspergillaceae</taxon>
        <taxon>Aspergillus</taxon>
        <taxon>Aspergillus subgen. Fumigati</taxon>
    </lineage>
</organism>
<evidence type="ECO:0000313" key="2">
    <source>
        <dbReference type="EMBL" id="PKX97675.1"/>
    </source>
</evidence>
<evidence type="ECO:0000313" key="3">
    <source>
        <dbReference type="Proteomes" id="UP000234474"/>
    </source>
</evidence>
<dbReference type="Proteomes" id="UP000234474">
    <property type="component" value="Unassembled WGS sequence"/>
</dbReference>
<dbReference type="OrthoDB" id="4428172at2759"/>
<reference evidence="3" key="1">
    <citation type="journal article" date="2018" name="Proc. Natl. Acad. Sci. U.S.A.">
        <title>Linking secondary metabolites to gene clusters through genome sequencing of six diverse Aspergillus species.</title>
        <authorList>
            <person name="Kaerboelling I."/>
            <person name="Vesth T.C."/>
            <person name="Frisvad J.C."/>
            <person name="Nybo J.L."/>
            <person name="Theobald S."/>
            <person name="Kuo A."/>
            <person name="Bowyer P."/>
            <person name="Matsuda Y."/>
            <person name="Mondo S."/>
            <person name="Lyhne E.K."/>
            <person name="Kogle M.E."/>
            <person name="Clum A."/>
            <person name="Lipzen A."/>
            <person name="Salamov A."/>
            <person name="Ngan C.Y."/>
            <person name="Daum C."/>
            <person name="Chiniquy J."/>
            <person name="Barry K."/>
            <person name="LaButti K."/>
            <person name="Haridas S."/>
            <person name="Simmons B.A."/>
            <person name="Magnuson J.K."/>
            <person name="Mortensen U.H."/>
            <person name="Larsen T.O."/>
            <person name="Grigoriev I.V."/>
            <person name="Baker S.E."/>
            <person name="Andersen M.R."/>
        </authorList>
    </citation>
    <scope>NUCLEOTIDE SEQUENCE [LARGE SCALE GENOMIC DNA]</scope>
    <source>
        <strain evidence="3">IBT 16806</strain>
    </source>
</reference>
<evidence type="ECO:0000256" key="1">
    <source>
        <dbReference type="SAM" id="SignalP"/>
    </source>
</evidence>
<dbReference type="AlphaFoldDB" id="A0A2I1CJ67"/>
<keyword evidence="3" id="KW-1185">Reference proteome</keyword>
<name>A0A2I1CJ67_ASPN1</name>
<accession>A0A2I1CJ67</accession>
<dbReference type="OMA" id="ESGRECN"/>
<sequence>MKISQLILTSLVVAVSSTAAIKISTGEQINWDENYAVAWKEGKDPCRNGHLLAPVYQNPCGHNFVIDSVPYHLANCGTDDFGLYRSDDGSRVGGCTRIADQKIGCDHVAAYVHDVIKHWVCGN</sequence>
<gene>
    <name evidence="2" type="ORF">P174DRAFT_115393</name>
</gene>
<dbReference type="EMBL" id="MSZS01000002">
    <property type="protein sequence ID" value="PKX97675.1"/>
    <property type="molecule type" value="Genomic_DNA"/>
</dbReference>
<comment type="caution">
    <text evidence="2">The sequence shown here is derived from an EMBL/GenBank/DDBJ whole genome shotgun (WGS) entry which is preliminary data.</text>
</comment>